<keyword evidence="3" id="KW-0808">Transferase</keyword>
<dbReference type="eggNOG" id="COG0194">
    <property type="taxonomic scope" value="Bacteria"/>
</dbReference>
<dbReference type="SUPFAM" id="SSF52540">
    <property type="entry name" value="P-loop containing nucleoside triphosphate hydrolases"/>
    <property type="match status" value="1"/>
</dbReference>
<dbReference type="PATRIC" id="fig|1423806.3.peg.875"/>
<protein>
    <submittedName>
        <fullName evidence="7">Guanylate kinase</fullName>
    </submittedName>
</protein>
<comment type="function">
    <text evidence="1">Essential for recycling GMP and indirectly, cGMP.</text>
</comment>
<comment type="catalytic activity">
    <reaction evidence="5">
        <text>GMP + ATP = GDP + ADP</text>
        <dbReference type="Rhea" id="RHEA:20780"/>
        <dbReference type="ChEBI" id="CHEBI:30616"/>
        <dbReference type="ChEBI" id="CHEBI:58115"/>
        <dbReference type="ChEBI" id="CHEBI:58189"/>
        <dbReference type="ChEBI" id="CHEBI:456216"/>
        <dbReference type="EC" id="2.7.4.8"/>
    </reaction>
</comment>
<dbReference type="InterPro" id="IPR008144">
    <property type="entry name" value="Guanylate_kin-like_dom"/>
</dbReference>
<dbReference type="Gene3D" id="3.40.50.300">
    <property type="entry name" value="P-loop containing nucleotide triphosphate hydrolases"/>
    <property type="match status" value="1"/>
</dbReference>
<dbReference type="GO" id="GO:0005829">
    <property type="term" value="C:cytosol"/>
    <property type="evidence" value="ECO:0007669"/>
    <property type="project" value="TreeGrafter"/>
</dbReference>
<dbReference type="AlphaFoldDB" id="A0A0R2E3G4"/>
<sequence>MSQRVHGIKPCEHLVELRNCMKRLLIICGPSGVGKTTIQDYLVKNYGFERVITHTTRPRRPHELDGRDYYFETTESFFKNNYLEHVEYAHYLYGSSREGLQRAWQKCDKTVIVLDTKGAAAYFRQLTVELRCWYISVSDKKMLASRLKKRGADNAAVTKRLASLEAQRDMHVPTELRNSCHLIRNDDWGKTKKTIAEMLRAEGWDN</sequence>
<dbReference type="Proteomes" id="UP000050961">
    <property type="component" value="Unassembled WGS sequence"/>
</dbReference>
<evidence type="ECO:0000256" key="2">
    <source>
        <dbReference type="ARBA" id="ARBA00005790"/>
    </source>
</evidence>
<dbReference type="PANTHER" id="PTHR23117">
    <property type="entry name" value="GUANYLATE KINASE-RELATED"/>
    <property type="match status" value="1"/>
</dbReference>
<reference evidence="7 8" key="1">
    <citation type="journal article" date="2015" name="Genome Announc.">
        <title>Expanding the biotechnology potential of lactobacilli through comparative genomics of 213 strains and associated genera.</title>
        <authorList>
            <person name="Sun Z."/>
            <person name="Harris H.M."/>
            <person name="McCann A."/>
            <person name="Guo C."/>
            <person name="Argimon S."/>
            <person name="Zhang W."/>
            <person name="Yang X."/>
            <person name="Jeffery I.B."/>
            <person name="Cooney J.C."/>
            <person name="Kagawa T.F."/>
            <person name="Liu W."/>
            <person name="Song Y."/>
            <person name="Salvetti E."/>
            <person name="Wrobel A."/>
            <person name="Rasinkangas P."/>
            <person name="Parkhill J."/>
            <person name="Rea M.C."/>
            <person name="O'Sullivan O."/>
            <person name="Ritari J."/>
            <person name="Douillard F.P."/>
            <person name="Paul Ross R."/>
            <person name="Yang R."/>
            <person name="Briner A.E."/>
            <person name="Felis G.E."/>
            <person name="de Vos W.M."/>
            <person name="Barrangou R."/>
            <person name="Klaenhammer T.R."/>
            <person name="Caufield P.W."/>
            <person name="Cui Y."/>
            <person name="Zhang H."/>
            <person name="O'Toole P.W."/>
        </authorList>
    </citation>
    <scope>NUCLEOTIDE SEQUENCE [LARGE SCALE GENOMIC DNA]</scope>
    <source>
        <strain evidence="7 8">DSM 21376</strain>
    </source>
</reference>
<dbReference type="InterPro" id="IPR027417">
    <property type="entry name" value="P-loop_NTPase"/>
</dbReference>
<dbReference type="InterPro" id="IPR008145">
    <property type="entry name" value="GK/Ca_channel_bsu"/>
</dbReference>
<comment type="caution">
    <text evidence="7">The sequence shown here is derived from an EMBL/GenBank/DDBJ whole genome shotgun (WGS) entry which is preliminary data.</text>
</comment>
<dbReference type="CDD" id="cd00071">
    <property type="entry name" value="GMPK"/>
    <property type="match status" value="1"/>
</dbReference>
<comment type="similarity">
    <text evidence="2">Belongs to the guanylate kinase family.</text>
</comment>
<evidence type="ECO:0000256" key="4">
    <source>
        <dbReference type="ARBA" id="ARBA00022777"/>
    </source>
</evidence>
<organism evidence="7 8">
    <name type="scientific">Liquorilactobacillus sucicola DSM 21376 = JCM 15457</name>
    <dbReference type="NCBI Taxonomy" id="1423806"/>
    <lineage>
        <taxon>Bacteria</taxon>
        <taxon>Bacillati</taxon>
        <taxon>Bacillota</taxon>
        <taxon>Bacilli</taxon>
        <taxon>Lactobacillales</taxon>
        <taxon>Lactobacillaceae</taxon>
        <taxon>Liquorilactobacillus</taxon>
    </lineage>
</organism>
<evidence type="ECO:0000256" key="1">
    <source>
        <dbReference type="ARBA" id="ARBA00003531"/>
    </source>
</evidence>
<dbReference type="PROSITE" id="PS50052">
    <property type="entry name" value="GUANYLATE_KINASE_2"/>
    <property type="match status" value="1"/>
</dbReference>
<dbReference type="GO" id="GO:0004385">
    <property type="term" value="F:GMP kinase activity"/>
    <property type="evidence" value="ECO:0007669"/>
    <property type="project" value="UniProtKB-EC"/>
</dbReference>
<proteinExistence type="inferred from homology"/>
<evidence type="ECO:0000256" key="5">
    <source>
        <dbReference type="ARBA" id="ARBA00048594"/>
    </source>
</evidence>
<gene>
    <name evidence="7" type="ORF">FD15_GL000861</name>
</gene>
<keyword evidence="8" id="KW-1185">Reference proteome</keyword>
<evidence type="ECO:0000313" key="7">
    <source>
        <dbReference type="EMBL" id="KRN07575.1"/>
    </source>
</evidence>
<dbReference type="STRING" id="1423806.FD15_GL000861"/>
<evidence type="ECO:0000313" key="8">
    <source>
        <dbReference type="Proteomes" id="UP000050961"/>
    </source>
</evidence>
<name>A0A0R2E3G4_9LACO</name>
<dbReference type="PANTHER" id="PTHR23117:SF13">
    <property type="entry name" value="GUANYLATE KINASE"/>
    <property type="match status" value="1"/>
</dbReference>
<dbReference type="Pfam" id="PF00625">
    <property type="entry name" value="Guanylate_kin"/>
    <property type="match status" value="1"/>
</dbReference>
<evidence type="ECO:0000256" key="3">
    <source>
        <dbReference type="ARBA" id="ARBA00022679"/>
    </source>
</evidence>
<dbReference type="SMART" id="SM00072">
    <property type="entry name" value="GuKc"/>
    <property type="match status" value="1"/>
</dbReference>
<feature type="domain" description="Guanylate kinase-like" evidence="6">
    <location>
        <begin position="22"/>
        <end position="200"/>
    </location>
</feature>
<evidence type="ECO:0000259" key="6">
    <source>
        <dbReference type="PROSITE" id="PS50052"/>
    </source>
</evidence>
<dbReference type="EMBL" id="AYZF01000002">
    <property type="protein sequence ID" value="KRN07575.1"/>
    <property type="molecule type" value="Genomic_DNA"/>
</dbReference>
<accession>A0A0R2E3G4</accession>
<keyword evidence="4 7" id="KW-0418">Kinase</keyword>